<dbReference type="Proteomes" id="UP000738349">
    <property type="component" value="Unassembled WGS sequence"/>
</dbReference>
<proteinExistence type="predicted"/>
<gene>
    <name evidence="1" type="ORF">EDB81DRAFT_768581</name>
</gene>
<keyword evidence="2" id="KW-1185">Reference proteome</keyword>
<dbReference type="EMBL" id="JAGMUV010000041">
    <property type="protein sequence ID" value="KAH7111398.1"/>
    <property type="molecule type" value="Genomic_DNA"/>
</dbReference>
<evidence type="ECO:0000313" key="2">
    <source>
        <dbReference type="Proteomes" id="UP000738349"/>
    </source>
</evidence>
<evidence type="ECO:0000313" key="1">
    <source>
        <dbReference type="EMBL" id="KAH7111398.1"/>
    </source>
</evidence>
<sequence length="140" mass="15494">MSPLWHEPCGLHSTKLALWRDATRNGAMDAVASSIVVAPEGLDPLESGTRKSDRPRKLTAKGIENLAGNVGTVIETMLRESREETVKQITKTHEEAVKEITSAHVPTMTTRSTWVKMLLKLLLWMSRSEVEEGNASLRST</sequence>
<dbReference type="AlphaFoldDB" id="A0A9P9D2G3"/>
<protein>
    <submittedName>
        <fullName evidence="1">Uncharacterized protein</fullName>
    </submittedName>
</protein>
<accession>A0A9P9D2G3</accession>
<comment type="caution">
    <text evidence="1">The sequence shown here is derived from an EMBL/GenBank/DDBJ whole genome shotgun (WGS) entry which is preliminary data.</text>
</comment>
<reference evidence="1" key="1">
    <citation type="journal article" date="2021" name="Nat. Commun.">
        <title>Genetic determinants of endophytism in the Arabidopsis root mycobiome.</title>
        <authorList>
            <person name="Mesny F."/>
            <person name="Miyauchi S."/>
            <person name="Thiergart T."/>
            <person name="Pickel B."/>
            <person name="Atanasova L."/>
            <person name="Karlsson M."/>
            <person name="Huettel B."/>
            <person name="Barry K.W."/>
            <person name="Haridas S."/>
            <person name="Chen C."/>
            <person name="Bauer D."/>
            <person name="Andreopoulos W."/>
            <person name="Pangilinan J."/>
            <person name="LaButti K."/>
            <person name="Riley R."/>
            <person name="Lipzen A."/>
            <person name="Clum A."/>
            <person name="Drula E."/>
            <person name="Henrissat B."/>
            <person name="Kohler A."/>
            <person name="Grigoriev I.V."/>
            <person name="Martin F.M."/>
            <person name="Hacquard S."/>
        </authorList>
    </citation>
    <scope>NUCLEOTIDE SEQUENCE</scope>
    <source>
        <strain evidence="1">MPI-CAGE-AT-0147</strain>
    </source>
</reference>
<name>A0A9P9D2G3_9HYPO</name>
<organism evidence="1 2">
    <name type="scientific">Dactylonectria macrodidyma</name>
    <dbReference type="NCBI Taxonomy" id="307937"/>
    <lineage>
        <taxon>Eukaryota</taxon>
        <taxon>Fungi</taxon>
        <taxon>Dikarya</taxon>
        <taxon>Ascomycota</taxon>
        <taxon>Pezizomycotina</taxon>
        <taxon>Sordariomycetes</taxon>
        <taxon>Hypocreomycetidae</taxon>
        <taxon>Hypocreales</taxon>
        <taxon>Nectriaceae</taxon>
        <taxon>Dactylonectria</taxon>
    </lineage>
</organism>
<dbReference type="OrthoDB" id="5088815at2759"/>